<organism evidence="1 2">
    <name type="scientific">Trypanosoma cruzi marinkellei</name>
    <dbReference type="NCBI Taxonomy" id="85056"/>
    <lineage>
        <taxon>Eukaryota</taxon>
        <taxon>Discoba</taxon>
        <taxon>Euglenozoa</taxon>
        <taxon>Kinetoplastea</taxon>
        <taxon>Metakinetoplastina</taxon>
        <taxon>Trypanosomatida</taxon>
        <taxon>Trypanosomatidae</taxon>
        <taxon>Trypanosoma</taxon>
        <taxon>Schizotrypanum</taxon>
    </lineage>
</organism>
<name>K2NE03_TRYCR</name>
<protein>
    <submittedName>
        <fullName evidence="1">Uncharacterized protein</fullName>
    </submittedName>
</protein>
<proteinExistence type="predicted"/>
<dbReference type="Proteomes" id="UP000007350">
    <property type="component" value="Unassembled WGS sequence"/>
</dbReference>
<gene>
    <name evidence="1" type="ORF">MOQ_003002</name>
</gene>
<keyword evidence="2" id="KW-1185">Reference proteome</keyword>
<evidence type="ECO:0000313" key="1">
    <source>
        <dbReference type="EMBL" id="EKF33141.1"/>
    </source>
</evidence>
<reference evidence="1 2" key="1">
    <citation type="journal article" date="2012" name="BMC Genomics">
        <title>Comparative genomic analysis of human infective Trypanosoma cruzi lineages with the bat-restricted subspecies T. cruzi marinkellei.</title>
        <authorList>
            <person name="Franzen O."/>
            <person name="Talavera-Lopez C."/>
            <person name="Ochaya S."/>
            <person name="Butler C.E."/>
            <person name="Messenger L.A."/>
            <person name="Lewis M.D."/>
            <person name="Llewellyn M.S."/>
            <person name="Marinkelle C.J."/>
            <person name="Tyler K.M."/>
            <person name="Miles M.A."/>
            <person name="Andersson B."/>
        </authorList>
    </citation>
    <scope>NUCLEOTIDE SEQUENCE [LARGE SCALE GENOMIC DNA]</scope>
    <source>
        <strain evidence="1 2">B7</strain>
    </source>
</reference>
<sequence length="725" mass="79219">MLLVFCLSVRVFVFFGMPVAPCALFFLYLREEKGKGEAGVGGARAGYFMSVWRRWHVDAVTEWMSAACPCLVRFAHGWPREAAQAGGSPAKLFPSYWANVASLSDRERDFFVQCVEYIRYGVDMSPTPSVARTMNCLTDVVVAGCVGTGGAAEGVTDSICDVVLMPDGRPCMGWFLDGFELCHYSAVVAALEERWRVSAGSLWTLKERGITAQLNSMTAWNRQESLFGASEGWTAERMRACVSRHVRFAEKYTSCTGRTVDRTHRLSLSFLSSSTSTTQELLLLALKNCMTSVEELNSNNSNATYPTLCRSFGCLLTLNMPQFVEFRTRAQALGEALCALKCEDAISQAYQILVRDALDVANGRMPAPPASSVCSALTSAVRNLLCDLNDVEKAMAWFPRVVLLCLVAVTPCGRDEGIRSAVLALPSIEKYLDACEAALLQQHLSFEKPRDVDGEESSRGDLGLVDSTALDRVLCSEASAPILGDDEVAGTGPFRPDISGAWMPGVGFDSSFYVSNLLAACDALAGMLGVTESLQCTQSESQRTVCRFRHKLRVHVLRRFGFVNASKLWGAPFSGRALPFLNALYVSLCPSENIAVFRFRNDAQIPHPFDAVGEPSPLLQSLVTKHLAVPGSSPCFFAECGTVQELRALAAETEKKKTLRCCFAPSASGKIFSLEFALRDDLFSELAAVATIRLEKAPESRFVDVAAHVEEGRIVVRLINEPHCL</sequence>
<dbReference type="AlphaFoldDB" id="K2NE03"/>
<accession>K2NE03</accession>
<comment type="caution">
    <text evidence="1">The sequence shown here is derived from an EMBL/GenBank/DDBJ whole genome shotgun (WGS) entry which is preliminary data.</text>
</comment>
<evidence type="ECO:0000313" key="2">
    <source>
        <dbReference type="Proteomes" id="UP000007350"/>
    </source>
</evidence>
<dbReference type="OrthoDB" id="243509at2759"/>
<dbReference type="EMBL" id="AHKC01009418">
    <property type="protein sequence ID" value="EKF33141.1"/>
    <property type="molecule type" value="Genomic_DNA"/>
</dbReference>